<name>A0A022PTS6_ERYGU</name>
<dbReference type="eggNOG" id="KOG4197">
    <property type="taxonomic scope" value="Eukaryota"/>
</dbReference>
<evidence type="ECO:0000256" key="2">
    <source>
        <dbReference type="ARBA" id="ARBA00061659"/>
    </source>
</evidence>
<keyword evidence="5" id="KW-1185">Reference proteome</keyword>
<dbReference type="Gene3D" id="1.25.40.10">
    <property type="entry name" value="Tetratricopeptide repeat domain"/>
    <property type="match status" value="4"/>
</dbReference>
<dbReference type="NCBIfam" id="TIGR00756">
    <property type="entry name" value="PPR"/>
    <property type="match status" value="5"/>
</dbReference>
<dbReference type="InterPro" id="IPR002885">
    <property type="entry name" value="PPR_rpt"/>
</dbReference>
<feature type="repeat" description="PPR" evidence="3">
    <location>
        <begin position="282"/>
        <end position="312"/>
    </location>
</feature>
<accession>A0A022PTS6</accession>
<dbReference type="Pfam" id="PF13041">
    <property type="entry name" value="PPR_2"/>
    <property type="match status" value="3"/>
</dbReference>
<dbReference type="PROSITE" id="PS51375">
    <property type="entry name" value="PPR"/>
    <property type="match status" value="4"/>
</dbReference>
<dbReference type="FunFam" id="1.25.40.10:FF:000090">
    <property type="entry name" value="Pentatricopeptide repeat-containing protein, chloroplastic"/>
    <property type="match status" value="1"/>
</dbReference>
<evidence type="ECO:0008006" key="6">
    <source>
        <dbReference type="Google" id="ProtNLM"/>
    </source>
</evidence>
<feature type="repeat" description="PPR" evidence="3">
    <location>
        <begin position="181"/>
        <end position="215"/>
    </location>
</feature>
<proteinExistence type="inferred from homology"/>
<feature type="non-terminal residue" evidence="4">
    <location>
        <position position="1"/>
    </location>
</feature>
<keyword evidence="1" id="KW-0677">Repeat</keyword>
<protein>
    <recommendedName>
        <fullName evidence="6">Pentacotripeptide-repeat region of PRORP domain-containing protein</fullName>
    </recommendedName>
</protein>
<dbReference type="FunFam" id="1.25.40.10:FF:000196">
    <property type="entry name" value="Pentatricopeptide repeat-containing protein At4g14850"/>
    <property type="match status" value="1"/>
</dbReference>
<dbReference type="FunFam" id="1.25.40.10:FF:000351">
    <property type="entry name" value="Pentatricopeptide repeat-containing protein"/>
    <property type="match status" value="1"/>
</dbReference>
<comment type="similarity">
    <text evidence="2">Belongs to the PPR family. PCMP-E subfamily.</text>
</comment>
<evidence type="ECO:0000256" key="1">
    <source>
        <dbReference type="ARBA" id="ARBA00022737"/>
    </source>
</evidence>
<dbReference type="PANTHER" id="PTHR47926:SF452">
    <property type="entry name" value="PENTATRICOPEPTIDE REPEAT-CONTAINING PROTEIN"/>
    <property type="match status" value="1"/>
</dbReference>
<dbReference type="PANTHER" id="PTHR47926">
    <property type="entry name" value="PENTATRICOPEPTIDE REPEAT-CONTAINING PROTEIN"/>
    <property type="match status" value="1"/>
</dbReference>
<gene>
    <name evidence="4" type="ORF">MIMGU_mgv1a024222mg</name>
</gene>
<evidence type="ECO:0000313" key="5">
    <source>
        <dbReference type="Proteomes" id="UP000030748"/>
    </source>
</evidence>
<dbReference type="Proteomes" id="UP000030748">
    <property type="component" value="Unassembled WGS sequence"/>
</dbReference>
<dbReference type="GO" id="GO:0009451">
    <property type="term" value="P:RNA modification"/>
    <property type="evidence" value="ECO:0000318"/>
    <property type="project" value="GO_Central"/>
</dbReference>
<dbReference type="Pfam" id="PF20431">
    <property type="entry name" value="E_motif"/>
    <property type="match status" value="1"/>
</dbReference>
<sequence length="572" mass="63497">FVFNIRFLGGKMVPEKLGSFLHHCAKTKSFRLGISLHAAAIKTGTLAEVFTGNHVLNFYAKCGCIDAARHLFDEMPHRNLVTWSAMISGYGQSKRPRLGLQLFSRMQTYFKPNEHVFASVLSSCSEITDLYLGRQIHAQALKLRHACVIFVLNSLILMYMKCGMCTDALSMFTDSKSDSLTLVSYNIAITGLVENKRQEKGIELFRSMSRLGLVPDRFTFAGLLGPGQPIYDLSVVMQLHGQMLKLGLDYIAFSGNILIALYSSYNLIDEPEKVFRSIEKKDAISWNTAIAAFCHCEDNSKALDIFREMVNDHNVGPDDFTYASVLSAAARTGSMRNGKEIHARLIRTRRDYDVGVGNSLVNMYAKNGSITSSYAIFQQMEIRNIFSWNSIIAAFANHGLAEKAIALFEEMTKTGLQPDSVTFLELLTACNHSGLLDAGRALFNSMSENYGITPAANHLCCLVDLLGRAGRLTEANEYASKYSVINDAVVLGSLLSSCRLHGGFLAGEEIAKKLLELGHVTKCSPYVLLSNLYAMNRKWDCVDRTRNLIRVGGLEKEPACSLIEVNRSIKKF</sequence>
<dbReference type="InterPro" id="IPR046960">
    <property type="entry name" value="PPR_At4g14850-like_plant"/>
</dbReference>
<dbReference type="AlphaFoldDB" id="A0A022PTS6"/>
<dbReference type="EMBL" id="KI632337">
    <property type="protein sequence ID" value="EYU18223.1"/>
    <property type="molecule type" value="Genomic_DNA"/>
</dbReference>
<evidence type="ECO:0000313" key="4">
    <source>
        <dbReference type="EMBL" id="EYU18223.1"/>
    </source>
</evidence>
<feature type="repeat" description="PPR" evidence="3">
    <location>
        <begin position="384"/>
        <end position="418"/>
    </location>
</feature>
<dbReference type="InterPro" id="IPR046848">
    <property type="entry name" value="E_motif"/>
</dbReference>
<reference evidence="4 5" key="1">
    <citation type="journal article" date="2013" name="Proc. Natl. Acad. Sci. U.S.A.">
        <title>Fine-scale variation in meiotic recombination in Mimulus inferred from population shotgun sequencing.</title>
        <authorList>
            <person name="Hellsten U."/>
            <person name="Wright K.M."/>
            <person name="Jenkins J."/>
            <person name="Shu S."/>
            <person name="Yuan Y."/>
            <person name="Wessler S.R."/>
            <person name="Schmutz J."/>
            <person name="Willis J.H."/>
            <person name="Rokhsar D.S."/>
        </authorList>
    </citation>
    <scope>NUCLEOTIDE SEQUENCE [LARGE SCALE GENOMIC DNA]</scope>
    <source>
        <strain evidence="5">cv. DUN x IM62</strain>
    </source>
</reference>
<dbReference type="GO" id="GO:0003723">
    <property type="term" value="F:RNA binding"/>
    <property type="evidence" value="ECO:0000318"/>
    <property type="project" value="GO_Central"/>
</dbReference>
<organism evidence="4 5">
    <name type="scientific">Erythranthe guttata</name>
    <name type="common">Yellow monkey flower</name>
    <name type="synonym">Mimulus guttatus</name>
    <dbReference type="NCBI Taxonomy" id="4155"/>
    <lineage>
        <taxon>Eukaryota</taxon>
        <taxon>Viridiplantae</taxon>
        <taxon>Streptophyta</taxon>
        <taxon>Embryophyta</taxon>
        <taxon>Tracheophyta</taxon>
        <taxon>Spermatophyta</taxon>
        <taxon>Magnoliopsida</taxon>
        <taxon>eudicotyledons</taxon>
        <taxon>Gunneridae</taxon>
        <taxon>Pentapetalae</taxon>
        <taxon>asterids</taxon>
        <taxon>lamiids</taxon>
        <taxon>Lamiales</taxon>
        <taxon>Phrymaceae</taxon>
        <taxon>Erythranthe</taxon>
    </lineage>
</organism>
<evidence type="ECO:0000256" key="3">
    <source>
        <dbReference type="PROSITE-ProRule" id="PRU00708"/>
    </source>
</evidence>
<dbReference type="Pfam" id="PF01535">
    <property type="entry name" value="PPR"/>
    <property type="match status" value="3"/>
</dbReference>
<feature type="repeat" description="PPR" evidence="3">
    <location>
        <begin position="79"/>
        <end position="109"/>
    </location>
</feature>
<dbReference type="InterPro" id="IPR011990">
    <property type="entry name" value="TPR-like_helical_dom_sf"/>
</dbReference>